<evidence type="ECO:0000256" key="6">
    <source>
        <dbReference type="ARBA" id="ARBA00023002"/>
    </source>
</evidence>
<feature type="region of interest" description="C-terminal hotdog fold" evidence="9">
    <location>
        <begin position="1076"/>
        <end position="1217"/>
    </location>
</feature>
<dbReference type="InterPro" id="IPR014043">
    <property type="entry name" value="Acyl_transferase_dom"/>
</dbReference>
<dbReference type="InterPro" id="IPR013154">
    <property type="entry name" value="ADH-like_N"/>
</dbReference>
<dbReference type="CDD" id="cd05195">
    <property type="entry name" value="enoyl_red"/>
    <property type="match status" value="1"/>
</dbReference>
<feature type="region of interest" description="N-terminal hotdog fold" evidence="9">
    <location>
        <begin position="936"/>
        <end position="1064"/>
    </location>
</feature>
<dbReference type="InterPro" id="IPR049552">
    <property type="entry name" value="PKS_DH_N"/>
</dbReference>
<dbReference type="InterPro" id="IPR049551">
    <property type="entry name" value="PKS_DH_C"/>
</dbReference>
<keyword evidence="1" id="KW-0596">Phosphopantetheine</keyword>
<dbReference type="SUPFAM" id="SSF51735">
    <property type="entry name" value="NAD(P)-binding Rossmann-fold domains"/>
    <property type="match status" value="2"/>
</dbReference>
<evidence type="ECO:0000259" key="13">
    <source>
        <dbReference type="PROSITE" id="PS52019"/>
    </source>
</evidence>
<dbReference type="SMART" id="SM00827">
    <property type="entry name" value="PKS_AT"/>
    <property type="match status" value="1"/>
</dbReference>
<dbReference type="SUPFAM" id="SSF50129">
    <property type="entry name" value="GroES-like"/>
    <property type="match status" value="1"/>
</dbReference>
<evidence type="ECO:0000256" key="3">
    <source>
        <dbReference type="ARBA" id="ARBA00022603"/>
    </source>
</evidence>
<dbReference type="SUPFAM" id="SSF53335">
    <property type="entry name" value="S-adenosyl-L-methionine-dependent methyltransferases"/>
    <property type="match status" value="1"/>
</dbReference>
<feature type="domain" description="Ketosynthase family 3 (KS3)" evidence="12">
    <location>
        <begin position="8"/>
        <end position="425"/>
    </location>
</feature>
<comment type="caution">
    <text evidence="14">The sequence shown here is derived from an EMBL/GenBank/DDBJ whole genome shotgun (WGS) entry which is preliminary data.</text>
</comment>
<dbReference type="Pfam" id="PF14765">
    <property type="entry name" value="PS-DH"/>
    <property type="match status" value="1"/>
</dbReference>
<organism evidence="14 15">
    <name type="scientific">Cladobotryum mycophilum</name>
    <dbReference type="NCBI Taxonomy" id="491253"/>
    <lineage>
        <taxon>Eukaryota</taxon>
        <taxon>Fungi</taxon>
        <taxon>Dikarya</taxon>
        <taxon>Ascomycota</taxon>
        <taxon>Pezizomycotina</taxon>
        <taxon>Sordariomycetes</taxon>
        <taxon>Hypocreomycetidae</taxon>
        <taxon>Hypocreales</taxon>
        <taxon>Hypocreaceae</taxon>
        <taxon>Cladobotryum</taxon>
    </lineage>
</organism>
<dbReference type="Gene3D" id="3.40.50.720">
    <property type="entry name" value="NAD(P)-binding Rossmann-like Domain"/>
    <property type="match status" value="2"/>
</dbReference>
<dbReference type="PANTHER" id="PTHR43775">
    <property type="entry name" value="FATTY ACID SYNTHASE"/>
    <property type="match status" value="1"/>
</dbReference>
<dbReference type="InterPro" id="IPR016039">
    <property type="entry name" value="Thiolase-like"/>
</dbReference>
<feature type="region of interest" description="Disordered" evidence="10">
    <location>
        <begin position="453"/>
        <end position="479"/>
    </location>
</feature>
<dbReference type="Gene3D" id="3.40.50.150">
    <property type="entry name" value="Vaccinia Virus protein VP39"/>
    <property type="match status" value="1"/>
</dbReference>
<dbReference type="PROSITE" id="PS52019">
    <property type="entry name" value="PKS_MFAS_DH"/>
    <property type="match status" value="1"/>
</dbReference>
<evidence type="ECO:0000256" key="9">
    <source>
        <dbReference type="PROSITE-ProRule" id="PRU01363"/>
    </source>
</evidence>
<dbReference type="Gene3D" id="3.40.366.10">
    <property type="entry name" value="Malonyl-Coenzyme A Acyl Carrier Protein, domain 2"/>
    <property type="match status" value="1"/>
</dbReference>
<dbReference type="PROSITE" id="PS52004">
    <property type="entry name" value="KS3_2"/>
    <property type="match status" value="1"/>
</dbReference>
<feature type="domain" description="PKS/mFAS DH" evidence="13">
    <location>
        <begin position="936"/>
        <end position="1217"/>
    </location>
</feature>
<feature type="domain" description="Carrier" evidence="11">
    <location>
        <begin position="2413"/>
        <end position="2490"/>
    </location>
</feature>
<dbReference type="InterPro" id="IPR001227">
    <property type="entry name" value="Ac_transferase_dom_sf"/>
</dbReference>
<dbReference type="Proteomes" id="UP001338125">
    <property type="component" value="Unassembled WGS sequence"/>
</dbReference>
<dbReference type="InterPro" id="IPR032821">
    <property type="entry name" value="PKS_assoc"/>
</dbReference>
<keyword evidence="15" id="KW-1185">Reference proteome</keyword>
<evidence type="ECO:0000256" key="2">
    <source>
        <dbReference type="ARBA" id="ARBA00022553"/>
    </source>
</evidence>
<dbReference type="InterPro" id="IPR049900">
    <property type="entry name" value="PKS_mFAS_DH"/>
</dbReference>
<dbReference type="Gene3D" id="3.10.129.110">
    <property type="entry name" value="Polyketide synthase dehydratase"/>
    <property type="match status" value="1"/>
</dbReference>
<feature type="active site" description="Proton acceptor; for dehydratase activity" evidence="9">
    <location>
        <position position="968"/>
    </location>
</feature>
<feature type="compositionally biased region" description="Polar residues" evidence="10">
    <location>
        <begin position="458"/>
        <end position="474"/>
    </location>
</feature>
<dbReference type="PANTHER" id="PTHR43775:SF49">
    <property type="entry name" value="SYNTHASE, PUTATIVE (JCVI)-RELATED"/>
    <property type="match status" value="1"/>
</dbReference>
<dbReference type="InterPro" id="IPR011032">
    <property type="entry name" value="GroES-like_sf"/>
</dbReference>
<keyword evidence="2" id="KW-0597">Phosphoprotein</keyword>
<dbReference type="PROSITE" id="PS00012">
    <property type="entry name" value="PHOSPHOPANTETHEINE"/>
    <property type="match status" value="1"/>
</dbReference>
<dbReference type="SUPFAM" id="SSF52151">
    <property type="entry name" value="FabD/lysophospholipase-like"/>
    <property type="match status" value="1"/>
</dbReference>
<dbReference type="InterPro" id="IPR036736">
    <property type="entry name" value="ACP-like_sf"/>
</dbReference>
<dbReference type="Pfam" id="PF02801">
    <property type="entry name" value="Ketoacyl-synt_C"/>
    <property type="match status" value="1"/>
</dbReference>
<feature type="active site" description="Proton donor; for dehydratase activity" evidence="9">
    <location>
        <position position="1134"/>
    </location>
</feature>
<dbReference type="InterPro" id="IPR020807">
    <property type="entry name" value="PKS_DH"/>
</dbReference>
<dbReference type="Pfam" id="PF00109">
    <property type="entry name" value="ketoacyl-synt"/>
    <property type="match status" value="1"/>
</dbReference>
<dbReference type="CDD" id="cd00833">
    <property type="entry name" value="PKS"/>
    <property type="match status" value="1"/>
</dbReference>
<dbReference type="SMART" id="SM00822">
    <property type="entry name" value="PKS_KR"/>
    <property type="match status" value="1"/>
</dbReference>
<keyword evidence="5" id="KW-0521">NADP</keyword>
<evidence type="ECO:0000256" key="5">
    <source>
        <dbReference type="ARBA" id="ARBA00022857"/>
    </source>
</evidence>
<dbReference type="InterPro" id="IPR016035">
    <property type="entry name" value="Acyl_Trfase/lysoPLipase"/>
</dbReference>
<dbReference type="InterPro" id="IPR020841">
    <property type="entry name" value="PKS_Beta-ketoAc_synthase_dom"/>
</dbReference>
<dbReference type="Pfam" id="PF00698">
    <property type="entry name" value="Acyl_transf_1"/>
    <property type="match status" value="1"/>
</dbReference>
<accession>A0ABR0SHC7</accession>
<sequence>MAEKRDLPEPIAIVGIGLKLPGGVSTPEEFWDLLINKRDGRCRVPADRYNVDGFSGEGFQGVANEHGYFLQDVNLRAFDSSFFSAIRSEMETVDPQQRLLLEVIWECLESAGQTRLRGSDTGVYVGVYGEDWHDLLHKDDETRGSYRISSGSDFIIANRLSYEFDLRGPSMTVRTACSASLTALHLACQSIQHGDCSAAIVAGSSLILSPTMTLDMTEKGVLSPTGSCKTFDAGADGFARGEGINAIFIKPLRDALRDHDPIRAVIRSTGINADGKTGNIGQPNTKSQEALIRHTYEIAGIADFQQTAFVECHGTGTPVGDPLEVAAVANVFGDHGVYIGSVKPNMGHTEGASGLTSVIKAILALEHETIPPNINFSIPNPKIPFERRGLKVPVEATPWPKDRHARISINSFGIGGANAHAIIDSAASFGCPPPGPRVVANGESTKLAVLNGHHDTKANGTPNGHNGSAATSAGNGIDKESVKPWPRLIPISASNTKSLEIRAKNLQAYVESNHGCLESLAHTMGTRRVHLRHRTFCVATDGGPLEFAAITKAAATNNPEIAFVFTGQGAQWAGMGRELMQDVPSFRQDIQEMDTKLQSLIEPPTWLIEEILCSNNEADFINKAEISQPLCTAIQIAIVNFLSKCGVKPSAVVGHSSGEIAAAYAAGSLTKDEAIICAYLRGLMVKTHYTRKGSMAAVGMSREAISPYLMNGVKVACENSLKSVTISGDTKALEQTLEVIKAQDPDTFARKLRVDVAYHSHHMSDIGGHYEESLKPHLQSGESSATVPFYSSVAGRQVPSKLQLGGSYWRSNLESTVLFYDASKALLEDRKGHTTFLEIGPHSALQGSLQQTFQSRSNRESLTYVSTMQRNGDSTNALLSALGQLYMYGFSVDFTFINPSATILTDLPSYPWNHDLELWNESRLSTDWRFRKHAHHEILGSRLLGSSDVEPAWRNLLSLAEVPWLEDHKVMTDVIFPIAGYIAMIGEAIRQITGFKAYTLRKIVVKSALVLQGSGTTEIMTTMKPSRLTNYTNSSWYEFAISSYDGTSWIQHCVGQGKAIEGDVNMPLTRTISSLPRKVPAELLYGQMQKIGLNYGLHFQGLSEITADTKKTLVVAGVKKEDHRQYAAHPVTIDLCMQLCAVAHSKGVARHINSLRLPSSIERIHVHPGDAALAEAATHPHPMGGPQAEATAVTAENKPVIRIENLATRSLDTAAQATEAQISNAARLQWRPVIDFLDPNDLIKPAHGKRDTMLALERLAALCILHTLDTIDSLEVSSTYLTKYVSWLKNEKKKMALGHWKSFPQEAKEWATSDQPSQTALLQSLRDELDIAGDDEASKIAEILCKMADEGNVQGIFSGKLNASSVVGDCLHNLHSLGASLIKVDDFFSLCSHSQPTLRVLELGAGTGSMTEIVLKSLISTEGAPMYSVYDSTDCNSQHFDRAKERLQQYSAVNFKTLDILKDPAEQGFELGSYDLVVASNVFHSTSVIGETLQNIRSLLRPNGRLFLQELAYPSNWKFFQFIMGHTSEWSLDDNESHIEEPLACGEQWDLEFRNAGFSGAEAAVLDDEQQYSLMINIVSTAKGTSKVATAVTFLYHKKRSEAALQLAAVFEQKGIAVDWSEINSREQIPNQDVISTLDLEAPFFRDIKQEGYADLMNYLSYYEGDLLWLTGASQVHCKDPHFGLILGISRSVRLQASRDIWTTELMCVDSTTAAAVLDIFQKFHNRPPLLSDQCVDKELAVHNGIIHVPRYHWISVPEEVAPRVEKDDGPKQMTVGQYGAIDSLHWVQHSSTALQPDEVEISIRCAGVNFRDIMITMGIMEDPKDSLGFECSGVVSRIGSAISHVAVGDHVVASGSGLFATKKVVPGHVVLPMPEGLSFEGAASMLTIYCTAIHAIMNLGQLRKGQSILIHSACGGVGLAAIQICKMIGAEIYATVGNEEKTQFLIDNHNLPRERIFNSRSISFLEKTLEATNGRGVDIVLNSLSGELLHASWSCVAKYGKMMEIGKRDILESGHLALNPFIDNRSFYGIDLSGFLRDRPDEMLKLSEQMLQYYRDGHIKPISPIHVFPMHQLQDAFHYMQRGKHIGKIVLSIPEDSQDIPASKATQSLGLSDAATYLLVGGLGGLGKSIATWMIEQGARSLVFLSRSAGKSTQDQDFLRELESQGCRAVALAGDVTKLADIEKAIKMAPTPITGVIQMSMVLRDFSLSPTSYDDWNAVLNPKVQGTWNLHQAFGAKLDFFVLFSSLLGTFGHTNEMNYSSANIFLNAFAQYRHGQNLPCSVIEIGAIEAVGFVSQHPGSLKHYRSLSLHMVQEQELMDAIYISIKNSLSATTPTRGPYGGYMNHSQLAIGLGSTKSLSDPNNLNPIKRDIRMDMYRQLASGNQQAVESKDRDLREFLKSVVADKEALHDPSTLDFLTLELGRVLCNVLLVPEEDMSSEVKLSAIGVDSLVGIEIRNWFRRTTGGDISILRIMNAETVRGLSELMIAMVEEKRDTFGRGSA</sequence>
<evidence type="ECO:0000313" key="14">
    <source>
        <dbReference type="EMBL" id="KAK5991583.1"/>
    </source>
</evidence>
<keyword evidence="6" id="KW-0560">Oxidoreductase</keyword>
<dbReference type="Pfam" id="PF21089">
    <property type="entry name" value="PKS_DH_N"/>
    <property type="match status" value="1"/>
</dbReference>
<evidence type="ECO:0000259" key="12">
    <source>
        <dbReference type="PROSITE" id="PS52004"/>
    </source>
</evidence>
<gene>
    <name evidence="14" type="ORF">PT974_09868</name>
</gene>
<dbReference type="InterPro" id="IPR029063">
    <property type="entry name" value="SAM-dependent_MTases_sf"/>
</dbReference>
<dbReference type="PROSITE" id="PS50075">
    <property type="entry name" value="CARRIER"/>
    <property type="match status" value="1"/>
</dbReference>
<keyword evidence="4" id="KW-0808">Transferase</keyword>
<keyword evidence="7" id="KW-0511">Multifunctional enzyme</keyword>
<keyword evidence="8" id="KW-0012">Acyltransferase</keyword>
<dbReference type="SUPFAM" id="SSF55048">
    <property type="entry name" value="Probable ACP-binding domain of malonyl-CoA ACP transacylase"/>
    <property type="match status" value="1"/>
</dbReference>
<dbReference type="SMART" id="SM00823">
    <property type="entry name" value="PKS_PP"/>
    <property type="match status" value="1"/>
</dbReference>
<dbReference type="InterPro" id="IPR013217">
    <property type="entry name" value="Methyltransf_12"/>
</dbReference>
<dbReference type="SMART" id="SM00826">
    <property type="entry name" value="PKS_DH"/>
    <property type="match status" value="1"/>
</dbReference>
<dbReference type="SMART" id="SM00829">
    <property type="entry name" value="PKS_ER"/>
    <property type="match status" value="1"/>
</dbReference>
<dbReference type="InterPro" id="IPR009081">
    <property type="entry name" value="PP-bd_ACP"/>
</dbReference>
<dbReference type="SUPFAM" id="SSF53901">
    <property type="entry name" value="Thiolase-like"/>
    <property type="match status" value="1"/>
</dbReference>
<dbReference type="InterPro" id="IPR020843">
    <property type="entry name" value="ER"/>
</dbReference>
<proteinExistence type="predicted"/>
<dbReference type="Gene3D" id="3.90.180.10">
    <property type="entry name" value="Medium-chain alcohol dehydrogenases, catalytic domain"/>
    <property type="match status" value="1"/>
</dbReference>
<evidence type="ECO:0000256" key="8">
    <source>
        <dbReference type="ARBA" id="ARBA00023315"/>
    </source>
</evidence>
<name>A0ABR0SHC7_9HYPO</name>
<dbReference type="Pfam" id="PF13602">
    <property type="entry name" value="ADH_zinc_N_2"/>
    <property type="match status" value="1"/>
</dbReference>
<dbReference type="SUPFAM" id="SSF47336">
    <property type="entry name" value="ACP-like"/>
    <property type="match status" value="1"/>
</dbReference>
<dbReference type="InterPro" id="IPR014031">
    <property type="entry name" value="Ketoacyl_synth_C"/>
</dbReference>
<reference evidence="14 15" key="1">
    <citation type="submission" date="2024-01" db="EMBL/GenBank/DDBJ databases">
        <title>Complete genome of Cladobotryum mycophilum ATHUM6906.</title>
        <authorList>
            <person name="Christinaki A.C."/>
            <person name="Myridakis A.I."/>
            <person name="Kouvelis V.N."/>
        </authorList>
    </citation>
    <scope>NUCLEOTIDE SEQUENCE [LARGE SCALE GENOMIC DNA]</scope>
    <source>
        <strain evidence="14 15">ATHUM6906</strain>
    </source>
</reference>
<evidence type="ECO:0000256" key="7">
    <source>
        <dbReference type="ARBA" id="ARBA00023268"/>
    </source>
</evidence>
<dbReference type="Pfam" id="PF08659">
    <property type="entry name" value="KR"/>
    <property type="match status" value="1"/>
</dbReference>
<keyword evidence="3" id="KW-0489">Methyltransferase</keyword>
<dbReference type="InterPro" id="IPR006162">
    <property type="entry name" value="Ppantetheine_attach_site"/>
</dbReference>
<dbReference type="InterPro" id="IPR013968">
    <property type="entry name" value="PKS_KR"/>
</dbReference>
<protein>
    <submittedName>
        <fullName evidence="14">Highly reducing polyketide synthase gloL</fullName>
    </submittedName>
</protein>
<evidence type="ECO:0000256" key="10">
    <source>
        <dbReference type="SAM" id="MobiDB-lite"/>
    </source>
</evidence>
<dbReference type="Pfam" id="PF00550">
    <property type="entry name" value="PP-binding"/>
    <property type="match status" value="1"/>
</dbReference>
<dbReference type="InterPro" id="IPR050091">
    <property type="entry name" value="PKS_NRPS_Biosynth_Enz"/>
</dbReference>
<dbReference type="Gene3D" id="3.40.47.10">
    <property type="match status" value="1"/>
</dbReference>
<dbReference type="SMART" id="SM00825">
    <property type="entry name" value="PKS_KS"/>
    <property type="match status" value="1"/>
</dbReference>
<dbReference type="Pfam" id="PF08242">
    <property type="entry name" value="Methyltransf_12"/>
    <property type="match status" value="1"/>
</dbReference>
<evidence type="ECO:0000313" key="15">
    <source>
        <dbReference type="Proteomes" id="UP001338125"/>
    </source>
</evidence>
<dbReference type="CDD" id="cd02440">
    <property type="entry name" value="AdoMet_MTases"/>
    <property type="match status" value="1"/>
</dbReference>
<evidence type="ECO:0000256" key="4">
    <source>
        <dbReference type="ARBA" id="ARBA00022679"/>
    </source>
</evidence>
<dbReference type="Pfam" id="PF22621">
    <property type="entry name" value="CurL-like_PKS_C"/>
    <property type="match status" value="1"/>
</dbReference>
<dbReference type="InterPro" id="IPR014030">
    <property type="entry name" value="Ketoacyl_synth_N"/>
</dbReference>
<dbReference type="InterPro" id="IPR036291">
    <property type="entry name" value="NAD(P)-bd_dom_sf"/>
</dbReference>
<dbReference type="InterPro" id="IPR057326">
    <property type="entry name" value="KR_dom"/>
</dbReference>
<dbReference type="Pfam" id="PF08240">
    <property type="entry name" value="ADH_N"/>
    <property type="match status" value="1"/>
</dbReference>
<dbReference type="Gene3D" id="3.30.70.3290">
    <property type="match status" value="1"/>
</dbReference>
<dbReference type="InterPro" id="IPR020806">
    <property type="entry name" value="PKS_PP-bd"/>
</dbReference>
<dbReference type="InterPro" id="IPR016036">
    <property type="entry name" value="Malonyl_transacylase_ACP-bd"/>
</dbReference>
<evidence type="ECO:0000256" key="1">
    <source>
        <dbReference type="ARBA" id="ARBA00022450"/>
    </source>
</evidence>
<dbReference type="InterPro" id="IPR042104">
    <property type="entry name" value="PKS_dehydratase_sf"/>
</dbReference>
<dbReference type="Pfam" id="PF16197">
    <property type="entry name" value="KAsynt_C_assoc"/>
    <property type="match status" value="1"/>
</dbReference>
<evidence type="ECO:0000259" key="11">
    <source>
        <dbReference type="PROSITE" id="PS50075"/>
    </source>
</evidence>
<dbReference type="EMBL" id="JAVFKD010000014">
    <property type="protein sequence ID" value="KAK5991583.1"/>
    <property type="molecule type" value="Genomic_DNA"/>
</dbReference>
<dbReference type="Gene3D" id="1.10.1200.10">
    <property type="entry name" value="ACP-like"/>
    <property type="match status" value="1"/>
</dbReference>